<dbReference type="AlphaFoldDB" id="A0A7D9DLX3"/>
<dbReference type="OrthoDB" id="566238at2759"/>
<comment type="caution">
    <text evidence="1">The sequence shown here is derived from an EMBL/GenBank/DDBJ whole genome shotgun (WGS) entry which is preliminary data.</text>
</comment>
<organism evidence="1 2">
    <name type="scientific">Paramuricea clavata</name>
    <name type="common">Red gorgonian</name>
    <name type="synonym">Violescent sea-whip</name>
    <dbReference type="NCBI Taxonomy" id="317549"/>
    <lineage>
        <taxon>Eukaryota</taxon>
        <taxon>Metazoa</taxon>
        <taxon>Cnidaria</taxon>
        <taxon>Anthozoa</taxon>
        <taxon>Octocorallia</taxon>
        <taxon>Malacalcyonacea</taxon>
        <taxon>Plexauridae</taxon>
        <taxon>Paramuricea</taxon>
    </lineage>
</organism>
<gene>
    <name evidence="1" type="ORF">PACLA_8A082256</name>
</gene>
<dbReference type="SMART" id="SM00450">
    <property type="entry name" value="RHOD"/>
    <property type="match status" value="1"/>
</dbReference>
<dbReference type="EMBL" id="CACRXK020001451">
    <property type="protein sequence ID" value="CAB3989254.1"/>
    <property type="molecule type" value="Genomic_DNA"/>
</dbReference>
<evidence type="ECO:0000313" key="1">
    <source>
        <dbReference type="EMBL" id="CAB3989254.1"/>
    </source>
</evidence>
<protein>
    <submittedName>
        <fullName evidence="1">Uncharacterized protein</fullName>
    </submittedName>
</protein>
<dbReference type="CDD" id="cd00158">
    <property type="entry name" value="RHOD"/>
    <property type="match status" value="1"/>
</dbReference>
<dbReference type="SUPFAM" id="SSF52821">
    <property type="entry name" value="Rhodanese/Cell cycle control phosphatase"/>
    <property type="match status" value="1"/>
</dbReference>
<keyword evidence="2" id="KW-1185">Reference proteome</keyword>
<sequence>MVIGQSFTEPSPPILRCSSAKMAATRGEDSEDKSISMRVALFGIRNAFPSVKQMDTGELAKFIEGNKYKNLILLDVREQDEYDVSHLPNAIRVKPDEPVDQVMTKIKQCLENITDHHVQILCYCSVGYRSSNMVQKLYPEFKILKEMQKIDITSELCNLEGSIFKWANEGKELVDCNNAKTKYCHPYNFLYGKLLDAKLRVYEPVSTIVQ</sequence>
<dbReference type="InterPro" id="IPR036873">
    <property type="entry name" value="Rhodanese-like_dom_sf"/>
</dbReference>
<dbReference type="Gene3D" id="3.40.250.10">
    <property type="entry name" value="Rhodanese-like domain"/>
    <property type="match status" value="1"/>
</dbReference>
<reference evidence="1" key="1">
    <citation type="submission" date="2020-04" db="EMBL/GenBank/DDBJ databases">
        <authorList>
            <person name="Alioto T."/>
            <person name="Alioto T."/>
            <person name="Gomez Garrido J."/>
        </authorList>
    </citation>
    <scope>NUCLEOTIDE SEQUENCE</scope>
    <source>
        <strain evidence="1">A484AB</strain>
    </source>
</reference>
<dbReference type="PROSITE" id="PS50206">
    <property type="entry name" value="RHODANESE_3"/>
    <property type="match status" value="1"/>
</dbReference>
<accession>A0A7D9DLX3</accession>
<proteinExistence type="predicted"/>
<name>A0A7D9DLX3_PARCT</name>
<dbReference type="InterPro" id="IPR001763">
    <property type="entry name" value="Rhodanese-like_dom"/>
</dbReference>
<dbReference type="Pfam" id="PF00581">
    <property type="entry name" value="Rhodanese"/>
    <property type="match status" value="1"/>
</dbReference>
<dbReference type="Proteomes" id="UP001152795">
    <property type="component" value="Unassembled WGS sequence"/>
</dbReference>
<evidence type="ECO:0000313" key="2">
    <source>
        <dbReference type="Proteomes" id="UP001152795"/>
    </source>
</evidence>